<feature type="domain" description="Peptidase M16 C-terminal" evidence="7">
    <location>
        <begin position="96"/>
        <end position="199"/>
    </location>
</feature>
<sequence length="334" mass="36320">MGAHLSAYTSREHTAYYMKTLAKDLPKAVELLAEVVQSCSLNEADIEQQRGVVLRELEEVEGNLQEVCLDLLHATAFQGTPLGHSVLGPSSNARTLSRQDLVDYISSHYKAPRMVLSAAGGVNHEELVGLAKSHFSGVSFEYEDDAIPVLGPCRFSGSEIRMRDDALPLCHVAISVEGADASSPDIVTLMVANSIIGSFDLTYGGGKTMRSVSVCFCLALLLPWCVQSQRSSTSSLAKLDEDTQRDELAVDILNRSGVLNSLLRSERHTMLRRERAPRPASQVPKRAQQGSRFALSLDVPTSILSVLIGLAKNQDMRTKAAANAELMARIGKRK</sequence>
<protein>
    <submittedName>
        <fullName evidence="9">Cytochrome b-c1 complex subunit 1, mitochondrial-like</fullName>
    </submittedName>
</protein>
<accession>A0A6I9NMA2</accession>
<evidence type="ECO:0000256" key="3">
    <source>
        <dbReference type="ARBA" id="ARBA00022525"/>
    </source>
</evidence>
<feature type="domain" description="Corticotropin-releasing factor" evidence="5">
    <location>
        <begin position="294"/>
        <end position="330"/>
    </location>
</feature>
<dbReference type="InterPro" id="IPR007863">
    <property type="entry name" value="Peptidase_M16_C"/>
</dbReference>
<dbReference type="GO" id="GO:0046872">
    <property type="term" value="F:metal ion binding"/>
    <property type="evidence" value="ECO:0007669"/>
    <property type="project" value="InterPro"/>
</dbReference>
<keyword evidence="4" id="KW-0372">Hormone</keyword>
<dbReference type="Gene3D" id="3.30.830.10">
    <property type="entry name" value="Metalloenzyme, LuxS/M16 peptidase-like"/>
    <property type="match status" value="2"/>
</dbReference>
<dbReference type="Pfam" id="PF00675">
    <property type="entry name" value="Peptidase_M16"/>
    <property type="match status" value="1"/>
</dbReference>
<evidence type="ECO:0000259" key="6">
    <source>
        <dbReference type="Pfam" id="PF00675"/>
    </source>
</evidence>
<evidence type="ECO:0000313" key="9">
    <source>
        <dbReference type="RefSeq" id="XP_010777712.1"/>
    </source>
</evidence>
<dbReference type="OrthoDB" id="9949770at2759"/>
<dbReference type="PANTHER" id="PTHR11851">
    <property type="entry name" value="METALLOPROTEASE"/>
    <property type="match status" value="1"/>
</dbReference>
<dbReference type="GO" id="GO:0005739">
    <property type="term" value="C:mitochondrion"/>
    <property type="evidence" value="ECO:0007669"/>
    <property type="project" value="TreeGrafter"/>
</dbReference>
<comment type="subcellular location">
    <subcellularLocation>
        <location evidence="1">Secreted</location>
    </subcellularLocation>
</comment>
<evidence type="ECO:0000256" key="2">
    <source>
        <dbReference type="ARBA" id="ARBA00009287"/>
    </source>
</evidence>
<evidence type="ECO:0000313" key="8">
    <source>
        <dbReference type="Proteomes" id="UP000504611"/>
    </source>
</evidence>
<dbReference type="GO" id="GO:0005576">
    <property type="term" value="C:extracellular region"/>
    <property type="evidence" value="ECO:0007669"/>
    <property type="project" value="UniProtKB-SubCell"/>
</dbReference>
<dbReference type="InterPro" id="IPR011765">
    <property type="entry name" value="Pept_M16_N"/>
</dbReference>
<dbReference type="Pfam" id="PF05193">
    <property type="entry name" value="Peptidase_M16_C"/>
    <property type="match status" value="1"/>
</dbReference>
<dbReference type="InterPro" id="IPR050361">
    <property type="entry name" value="MPP/UQCRC_Complex"/>
</dbReference>
<dbReference type="RefSeq" id="XP_010777712.1">
    <property type="nucleotide sequence ID" value="XM_010779410.1"/>
</dbReference>
<dbReference type="InterPro" id="IPR000187">
    <property type="entry name" value="CRF"/>
</dbReference>
<dbReference type="PANTHER" id="PTHR11851:SF116">
    <property type="entry name" value="CYTOCHROME B-C1 COMPLEX SUBUNIT 1, MITOCHONDRIAL"/>
    <property type="match status" value="1"/>
</dbReference>
<reference evidence="9" key="1">
    <citation type="submission" date="2025-08" db="UniProtKB">
        <authorList>
            <consortium name="RefSeq"/>
        </authorList>
    </citation>
    <scope>IDENTIFICATION</scope>
    <source>
        <tissue evidence="9">Muscle</tissue>
    </source>
</reference>
<dbReference type="GO" id="GO:0005179">
    <property type="term" value="F:hormone activity"/>
    <property type="evidence" value="ECO:0007669"/>
    <property type="project" value="UniProtKB-KW"/>
</dbReference>
<dbReference type="AlphaFoldDB" id="A0A6I9NMA2"/>
<name>A0A6I9NMA2_9TELE</name>
<gene>
    <name evidence="9" type="primary">LOC104952568</name>
</gene>
<keyword evidence="8" id="KW-1185">Reference proteome</keyword>
<proteinExistence type="inferred from homology"/>
<evidence type="ECO:0000259" key="7">
    <source>
        <dbReference type="Pfam" id="PF05193"/>
    </source>
</evidence>
<evidence type="ECO:0000256" key="4">
    <source>
        <dbReference type="ARBA" id="ARBA00022702"/>
    </source>
</evidence>
<dbReference type="GeneID" id="104952568"/>
<dbReference type="Proteomes" id="UP000504611">
    <property type="component" value="Unplaced"/>
</dbReference>
<evidence type="ECO:0000256" key="1">
    <source>
        <dbReference type="ARBA" id="ARBA00004613"/>
    </source>
</evidence>
<keyword evidence="3" id="KW-0964">Secreted</keyword>
<organism evidence="8 9">
    <name type="scientific">Notothenia coriiceps</name>
    <name type="common">black rockcod</name>
    <dbReference type="NCBI Taxonomy" id="8208"/>
    <lineage>
        <taxon>Eukaryota</taxon>
        <taxon>Metazoa</taxon>
        <taxon>Chordata</taxon>
        <taxon>Craniata</taxon>
        <taxon>Vertebrata</taxon>
        <taxon>Euteleostomi</taxon>
        <taxon>Actinopterygii</taxon>
        <taxon>Neopterygii</taxon>
        <taxon>Teleostei</taxon>
        <taxon>Neoteleostei</taxon>
        <taxon>Acanthomorphata</taxon>
        <taxon>Eupercaria</taxon>
        <taxon>Perciformes</taxon>
        <taxon>Notothenioidei</taxon>
        <taxon>Nototheniidae</taxon>
        <taxon>Notothenia</taxon>
    </lineage>
</organism>
<dbReference type="Pfam" id="PF00473">
    <property type="entry name" value="CRF"/>
    <property type="match status" value="1"/>
</dbReference>
<comment type="similarity">
    <text evidence="2">Belongs to the sauvagine/corticotropin-releasing factor/urotensin I family.</text>
</comment>
<evidence type="ECO:0000259" key="5">
    <source>
        <dbReference type="Pfam" id="PF00473"/>
    </source>
</evidence>
<dbReference type="InterPro" id="IPR011249">
    <property type="entry name" value="Metalloenz_LuxS/M16"/>
</dbReference>
<feature type="domain" description="Peptidase M16 N-terminal" evidence="6">
    <location>
        <begin position="1"/>
        <end position="89"/>
    </location>
</feature>
<dbReference type="KEGG" id="ncc:104952568"/>
<dbReference type="SUPFAM" id="SSF63411">
    <property type="entry name" value="LuxS/MPP-like metallohydrolase"/>
    <property type="match status" value="2"/>
</dbReference>